<feature type="region of interest" description="Disordered" evidence="1">
    <location>
        <begin position="530"/>
        <end position="563"/>
    </location>
</feature>
<feature type="compositionally biased region" description="Polar residues" evidence="1">
    <location>
        <begin position="270"/>
        <end position="283"/>
    </location>
</feature>
<evidence type="ECO:0000259" key="3">
    <source>
        <dbReference type="Pfam" id="PF24086"/>
    </source>
</evidence>
<dbReference type="Pfam" id="PF24086">
    <property type="entry name" value="DUF7371"/>
    <property type="match status" value="1"/>
</dbReference>
<feature type="region of interest" description="Disordered" evidence="1">
    <location>
        <begin position="822"/>
        <end position="843"/>
    </location>
</feature>
<keyword evidence="2" id="KW-0732">Signal</keyword>
<feature type="compositionally biased region" description="Gly residues" evidence="1">
    <location>
        <begin position="547"/>
        <end position="559"/>
    </location>
</feature>
<evidence type="ECO:0000313" key="5">
    <source>
        <dbReference type="Proteomes" id="UP001175261"/>
    </source>
</evidence>
<accession>A0AA39GCY1</accession>
<feature type="domain" description="DUF7371" evidence="3">
    <location>
        <begin position="1170"/>
        <end position="1355"/>
    </location>
</feature>
<feature type="compositionally biased region" description="Polar residues" evidence="1">
    <location>
        <begin position="299"/>
        <end position="310"/>
    </location>
</feature>
<feature type="compositionally biased region" description="Low complexity" evidence="1">
    <location>
        <begin position="80"/>
        <end position="110"/>
    </location>
</feature>
<proteinExistence type="predicted"/>
<name>A0AA39GCY1_SARSR</name>
<evidence type="ECO:0000256" key="2">
    <source>
        <dbReference type="SAM" id="SignalP"/>
    </source>
</evidence>
<sequence length="1397" mass="137578">MRAPKPLGVLVAGSFFALARAQATAYGSPDESGQPGQDGNPNGWQPPNGNGAPLPSGNPGDWQNQNPLPLPSGSPRDWQSPGGNSNPSSSDSSGNWPDANGAAPSASNSGTWPNNGSPSDSGNPGDWPNDRDCLIQGTTTVFVTVLSSSPAVSSPSGVSPPDGSNPDGSVDGAPPTDGSNGAGPDSSSAPGDIPSGGAPPYDSSDGNPSDDSSPNGSSPQNPGSSAPGNTGPDSPQGQSTVDGGQVSNGPVKPFTTLTIDIWGTGDSPATAASGSSPQATSDDSGVITDAPEPAPSKPSDGSSDQPNSDPGTGPEPYPSGGIGSAPNDPAGNGPPPNVSGSPDLEDSTYGNPEESPVFVSDGKPAPSAVSQSPANQPQITSLAGASGPAGDNQDGNSPYSVTIIGPDGQPTIVSHPWGHGSQPGEQPIPTNAYASDADALTLPNPASAGVTLAPPAVTNGGASGSLDPDDSGVITCVTIVGNDGKPTVIDFTAATASPTVETAVPDGSALSPSITIIGADGKPTVVSSPWFKPSAPGDSSAPTGAPGSVGSGNANGNGGAVTSSAQLSDGATTCVTVLGSDGKPTVVDWPWAEPGSSKFPDPVPTIAPLPGGSGGGGNGNGGVLTDGSALPQSGSMTQTSFTVLGPDGLPTVVETTWAVSPTEAGSGPGQGPIVSQVSISGLPSGISAQLPIPSGDVPDGSSGSIAETTTCFTIIGPDGQPTVIEATLAAPEATGGPVVGPGATLLPPSASGALPISLPPVPNTASQAIPGDGAGGSPGDTPHTTCTSYTVLGTDGLPTVVETTWVVPPTFQASSALATHVPGPISAPGGQSSGSPGLPDSNGAGVITTCSTYTVIGPDGVPSAIETTFLIPAQASGALATDSHLTSGIQGAPWSAASGNPAPPSAGVIDPAASGGSSDDGAITTCITVLTTGADGTLTPVEQTVILPPASGLSLPTAFTGQSALPISTTGFPGSSPTESVVPNGDAGAGDAGGSNISGYGGGDPSNGDAGTIAPPAGPIPSGPLADPVTAGSFTSGPVGLPLSEYGAGLSGVQPLPATIQNPNDGSGVEPSESTLFPVGSVAYGNANAAGVPVTSTWSNEVPAGTTTHLLKFPLTTLATLPAKRALKRQVSVPPWGNSSTIAPTQTSSHTEVIPAPSMCAKGGNIGNRTVNFDNEKPGPLFNPSNDLWFSEGFLIAPPSSQEEQSYFASSGGQLVEFVPASLTPTGDVEGSDVAEVGVGPNASKGCYRFDLFGASLGCAAEGAEGWCEFEISAYRWSPETSREESIAWSETKRVPACANFPHGSCALTPVDLAGYTNITGVLITLRVGLDLRAWWGDDFRYGWTDNSCEAATCRGSVAAHRVKRETVEMALRRGVWHWTPEGVERLDDDFIWDAVQ</sequence>
<keyword evidence="5" id="KW-1185">Reference proteome</keyword>
<evidence type="ECO:0000313" key="4">
    <source>
        <dbReference type="EMBL" id="KAK0384249.1"/>
    </source>
</evidence>
<protein>
    <recommendedName>
        <fullName evidence="3">DUF7371 domain-containing protein</fullName>
    </recommendedName>
</protein>
<feature type="compositionally biased region" description="Low complexity" evidence="1">
    <location>
        <begin position="149"/>
        <end position="172"/>
    </location>
</feature>
<feature type="compositionally biased region" description="Polar residues" evidence="1">
    <location>
        <begin position="368"/>
        <end position="383"/>
    </location>
</feature>
<feature type="compositionally biased region" description="Polar residues" evidence="1">
    <location>
        <begin position="111"/>
        <end position="122"/>
    </location>
</feature>
<feature type="signal peptide" evidence="2">
    <location>
        <begin position="1"/>
        <end position="21"/>
    </location>
</feature>
<feature type="compositionally biased region" description="Low complexity" evidence="1">
    <location>
        <begin position="199"/>
        <end position="229"/>
    </location>
</feature>
<reference evidence="4" key="1">
    <citation type="submission" date="2022-10" db="EMBL/GenBank/DDBJ databases">
        <title>Determination and structural analysis of whole genome sequence of Sarocladium strictum F4-1.</title>
        <authorList>
            <person name="Hu L."/>
            <person name="Jiang Y."/>
        </authorList>
    </citation>
    <scope>NUCLEOTIDE SEQUENCE</scope>
    <source>
        <strain evidence="4">F4-1</strain>
    </source>
</reference>
<feature type="compositionally biased region" description="Polar residues" evidence="1">
    <location>
        <begin position="1137"/>
        <end position="1151"/>
    </location>
</feature>
<feature type="region of interest" description="Disordered" evidence="1">
    <location>
        <begin position="23"/>
        <end position="135"/>
    </location>
</feature>
<feature type="chain" id="PRO_5041233385" description="DUF7371 domain-containing protein" evidence="2">
    <location>
        <begin position="22"/>
        <end position="1397"/>
    </location>
</feature>
<organism evidence="4 5">
    <name type="scientific">Sarocladium strictum</name>
    <name type="common">Black bundle disease fungus</name>
    <name type="synonym">Acremonium strictum</name>
    <dbReference type="NCBI Taxonomy" id="5046"/>
    <lineage>
        <taxon>Eukaryota</taxon>
        <taxon>Fungi</taxon>
        <taxon>Dikarya</taxon>
        <taxon>Ascomycota</taxon>
        <taxon>Pezizomycotina</taxon>
        <taxon>Sordariomycetes</taxon>
        <taxon>Hypocreomycetidae</taxon>
        <taxon>Hypocreales</taxon>
        <taxon>Sarocladiaceae</taxon>
        <taxon>Sarocladium</taxon>
    </lineage>
</organism>
<feature type="compositionally biased region" description="Low complexity" evidence="1">
    <location>
        <begin position="822"/>
        <end position="841"/>
    </location>
</feature>
<comment type="caution">
    <text evidence="4">The sequence shown here is derived from an EMBL/GenBank/DDBJ whole genome shotgun (WGS) entry which is preliminary data.</text>
</comment>
<feature type="region of interest" description="Disordered" evidence="1">
    <location>
        <begin position="149"/>
        <end position="431"/>
    </location>
</feature>
<evidence type="ECO:0000256" key="1">
    <source>
        <dbReference type="SAM" id="MobiDB-lite"/>
    </source>
</evidence>
<feature type="compositionally biased region" description="Polar residues" evidence="1">
    <location>
        <begin position="231"/>
        <end position="248"/>
    </location>
</feature>
<feature type="region of interest" description="Disordered" evidence="1">
    <location>
        <begin position="985"/>
        <end position="1024"/>
    </location>
</feature>
<feature type="region of interest" description="Disordered" evidence="1">
    <location>
        <begin position="1133"/>
        <end position="1152"/>
    </location>
</feature>
<dbReference type="Proteomes" id="UP001175261">
    <property type="component" value="Unassembled WGS sequence"/>
</dbReference>
<feature type="compositionally biased region" description="Low complexity" evidence="1">
    <location>
        <begin position="33"/>
        <end position="51"/>
    </location>
</feature>
<dbReference type="EMBL" id="JAPDFR010000008">
    <property type="protein sequence ID" value="KAK0384249.1"/>
    <property type="molecule type" value="Genomic_DNA"/>
</dbReference>
<gene>
    <name evidence="4" type="ORF">NLU13_8337</name>
</gene>
<dbReference type="InterPro" id="IPR055795">
    <property type="entry name" value="DUF7371"/>
</dbReference>